<feature type="region of interest" description="Disordered" evidence="1">
    <location>
        <begin position="423"/>
        <end position="444"/>
    </location>
</feature>
<accession>A0A6C0DYX3</accession>
<name>A0A6C0DYX3_9ZZZZ</name>
<evidence type="ECO:0000256" key="1">
    <source>
        <dbReference type="SAM" id="MobiDB-lite"/>
    </source>
</evidence>
<organism evidence="2">
    <name type="scientific">viral metagenome</name>
    <dbReference type="NCBI Taxonomy" id="1070528"/>
    <lineage>
        <taxon>unclassified sequences</taxon>
        <taxon>metagenomes</taxon>
        <taxon>organismal metagenomes</taxon>
    </lineage>
</organism>
<evidence type="ECO:0000313" key="2">
    <source>
        <dbReference type="EMBL" id="QHT20365.1"/>
    </source>
</evidence>
<feature type="compositionally biased region" description="Low complexity" evidence="1">
    <location>
        <begin position="423"/>
        <end position="434"/>
    </location>
</feature>
<proteinExistence type="predicted"/>
<reference evidence="2" key="1">
    <citation type="journal article" date="2020" name="Nature">
        <title>Giant virus diversity and host interactions through global metagenomics.</title>
        <authorList>
            <person name="Schulz F."/>
            <person name="Roux S."/>
            <person name="Paez-Espino D."/>
            <person name="Jungbluth S."/>
            <person name="Walsh D.A."/>
            <person name="Denef V.J."/>
            <person name="McMahon K.D."/>
            <person name="Konstantinidis K.T."/>
            <person name="Eloe-Fadrosh E.A."/>
            <person name="Kyrpides N.C."/>
            <person name="Woyke T."/>
        </authorList>
    </citation>
    <scope>NUCLEOTIDE SEQUENCE</scope>
    <source>
        <strain evidence="2">GVMAG-M-3300023174-60</strain>
    </source>
</reference>
<sequence length="653" mass="72554">MGAGQSIPSTLTRQKVFELTRDTRGLMDVLLEYMLKEITVRDFLALSNPAECKKYVIFMANNLYKHFYELQIVPIKDKKGVIAFRPVKELTNPPEDTENERQSLCLTLAYFYTRIFQIYGALALTVIDDSKFMMESGIVPLYGDTTKKGLLPPGYRPYVTLGGSITGELTGGSIPAATLGNFNFLRSYLYEDKDESKGFLTRYSGEGDSRGEIYFLPKIQDRDEYGRPIGSSDIISETRQQKGIFFIGYTGGKKYATLEAYSKIEGIGGDTKFYFGKFKYYKKDSINPESIELGSDVLPMKSLTIQRERPTVARAVYSYTIRGTEKSITDVFNGALSKVVAFLRKATDGDTSYSTSSSGIIISETGTAEELRLARIVQNLTKTKPLGHCLARAIQLLQTLPLKGEAAVSHICKSKFFEQTSSSSTGIKTTSSRSGIPEPGSSLDSSPGLAALSQLFYDTVLFGTPKIIIGTTPKPGQGGKSSLEQYMEFMKTMGRLFGDDTFSKSVSDETIKSGLKGIRNKRDSDFCKGIDGNIVIPTNVVRNVYDVVNQLYQTQVRHAAECGKIVRLLFDIQRDKSSGRYRISLSDNIIKKGFPEIERVNYLARQLLVNYYSKCEMTYLKGMKIVLDSSPEAIEARRRHAPPVPPAPLAPPV</sequence>
<dbReference type="EMBL" id="MN739677">
    <property type="protein sequence ID" value="QHT20365.1"/>
    <property type="molecule type" value="Genomic_DNA"/>
</dbReference>
<protein>
    <submittedName>
        <fullName evidence="2">Uncharacterized protein</fullName>
    </submittedName>
</protein>
<dbReference type="AlphaFoldDB" id="A0A6C0DYX3"/>